<dbReference type="InterPro" id="IPR013494">
    <property type="entry name" value="CHP02678"/>
</dbReference>
<protein>
    <submittedName>
        <fullName evidence="1">TIGR02678 family protein</fullName>
    </submittedName>
</protein>
<organism evidence="1 2">
    <name type="scientific">Nocardia abscessus</name>
    <dbReference type="NCBI Taxonomy" id="120957"/>
    <lineage>
        <taxon>Bacteria</taxon>
        <taxon>Bacillati</taxon>
        <taxon>Actinomycetota</taxon>
        <taxon>Actinomycetes</taxon>
        <taxon>Mycobacteriales</taxon>
        <taxon>Nocardiaceae</taxon>
        <taxon>Nocardia</taxon>
    </lineage>
</organism>
<dbReference type="NCBIfam" id="TIGR02678">
    <property type="entry name" value="TIGR02678 family protein"/>
    <property type="match status" value="1"/>
</dbReference>
<reference evidence="1 2" key="1">
    <citation type="submission" date="2020-10" db="EMBL/GenBank/DDBJ databases">
        <title>Identification of Nocardia species via Next-generation sequencing and recognition of intraspecies genetic diversity.</title>
        <authorList>
            <person name="Li P."/>
            <person name="Li P."/>
            <person name="Lu B."/>
        </authorList>
    </citation>
    <scope>NUCLEOTIDE SEQUENCE [LARGE SCALE GENOMIC DNA]</scope>
    <source>
        <strain evidence="1 2">N-11</strain>
    </source>
</reference>
<sequence>MNTDSRRARSLGTRSQDAASVLEAARELLATPIVTATRSPEALTLIRRHATALRTMFSTQLGYHLIVESSFARLAKSPPEATAPLRRTFRRSGAALDAQTCTLVALACAALLAPGVGEQILISQLVAQIRSDAAEQGIALSDDLSERRRLVAALTVLTGWGVLAETDGTVAQWGDTVGGEALLTVCRPLLPHLLVRSIGPSTTLADILAPETEAPRRRLRRRLTEDPVVLRDDLSAEELDVLSRERSELTRLLNDNFGLTLEVRAEGALAYDPAGSLSDIDFPGAGTVKQAALLLIGELGARAAEHHSAMTEFDWPVVDATLGELLSRHRRAWKSEYAEAPQRLRDDVVALLTSLRLAEPGATGMRLLAPAFRYRPRITVTERAVDQLGFRIDGQGDSS</sequence>
<evidence type="ECO:0000313" key="1">
    <source>
        <dbReference type="EMBL" id="MBF6225874.1"/>
    </source>
</evidence>
<dbReference type="EMBL" id="JADLRE010000008">
    <property type="protein sequence ID" value="MBF6225874.1"/>
    <property type="molecule type" value="Genomic_DNA"/>
</dbReference>
<accession>A0ABS0C685</accession>
<dbReference type="RefSeq" id="WP_195033071.1">
    <property type="nucleotide sequence ID" value="NZ_JADLRE010000008.1"/>
</dbReference>
<comment type="caution">
    <text evidence="1">The sequence shown here is derived from an EMBL/GenBank/DDBJ whole genome shotgun (WGS) entry which is preliminary data.</text>
</comment>
<gene>
    <name evidence="1" type="ORF">IU470_12260</name>
</gene>
<evidence type="ECO:0000313" key="2">
    <source>
        <dbReference type="Proteomes" id="UP000807309"/>
    </source>
</evidence>
<proteinExistence type="predicted"/>
<keyword evidence="2" id="KW-1185">Reference proteome</keyword>
<name>A0ABS0C685_9NOCA</name>
<dbReference type="Pfam" id="PF09661">
    <property type="entry name" value="DUF2398"/>
    <property type="match status" value="1"/>
</dbReference>
<dbReference type="Proteomes" id="UP000807309">
    <property type="component" value="Unassembled WGS sequence"/>
</dbReference>